<keyword evidence="4" id="KW-0238">DNA-binding</keyword>
<dbReference type="InterPro" id="IPR001138">
    <property type="entry name" value="Zn2Cys6_DnaBD"/>
</dbReference>
<dbReference type="PANTHER" id="PTHR36206:SF12">
    <property type="entry name" value="ASPERCRYPTIN BIOSYNTHESIS CLUSTER-SPECIFIC TRANSCRIPTION REGULATOR ATNN-RELATED"/>
    <property type="match status" value="1"/>
</dbReference>
<dbReference type="Gene3D" id="1.10.4100.10">
    <property type="entry name" value="2-methylcitrate dehydratase PrpD"/>
    <property type="match status" value="1"/>
</dbReference>
<dbReference type="GO" id="GO:0000981">
    <property type="term" value="F:DNA-binding transcription factor activity, RNA polymerase II-specific"/>
    <property type="evidence" value="ECO:0007669"/>
    <property type="project" value="InterPro"/>
</dbReference>
<dbReference type="InterPro" id="IPR036148">
    <property type="entry name" value="MmgE/PrpD_sf"/>
</dbReference>
<dbReference type="InterPro" id="IPR042183">
    <property type="entry name" value="MmgE/PrpD_sf_1"/>
</dbReference>
<gene>
    <name evidence="9" type="ORF">GGP41_001397</name>
</gene>
<dbReference type="Proteomes" id="UP000624244">
    <property type="component" value="Unassembled WGS sequence"/>
</dbReference>
<evidence type="ECO:0000256" key="2">
    <source>
        <dbReference type="ARBA" id="ARBA00022833"/>
    </source>
</evidence>
<dbReference type="SUPFAM" id="SSF103378">
    <property type="entry name" value="2-methylcitrate dehydratase PrpD"/>
    <property type="match status" value="1"/>
</dbReference>
<feature type="region of interest" description="Disordered" evidence="7">
    <location>
        <begin position="509"/>
        <end position="540"/>
    </location>
</feature>
<keyword evidence="6" id="KW-0539">Nucleus</keyword>
<dbReference type="InterPro" id="IPR045336">
    <property type="entry name" value="MmgE_PrpD_N"/>
</dbReference>
<keyword evidence="1" id="KW-0479">Metal-binding</keyword>
<evidence type="ECO:0000256" key="1">
    <source>
        <dbReference type="ARBA" id="ARBA00022723"/>
    </source>
</evidence>
<accession>A0A8H5Z7V5</accession>
<name>A0A8H5Z7V5_COCSA</name>
<feature type="compositionally biased region" description="Low complexity" evidence="7">
    <location>
        <begin position="512"/>
        <end position="540"/>
    </location>
</feature>
<feature type="domain" description="MmgE/PrpD N-terminal" evidence="8">
    <location>
        <begin position="553"/>
        <end position="775"/>
    </location>
</feature>
<keyword evidence="2" id="KW-0862">Zinc</keyword>
<dbReference type="CDD" id="cd00067">
    <property type="entry name" value="GAL4"/>
    <property type="match status" value="1"/>
</dbReference>
<sequence length="786" mass="86473">MYIDNLTRPLYATTNDSLLGLPVRSKAPRVRAFSPKVRTGCITWKKCDEEKPTCRRCRDSQVKCDGYAPIPAEKKKSPLQKVVSAKAKKRTIQATPEMVQTIVKHSQPRFSIPGNRLNLEIDGSVYDRMFFHHFRSITMVDFVRLANPKDFWSQRVLPMCHDEPAVRNAVIALGAAHYVYLQKLSKPCPGDNDASMTHFECVATQYYNNAIGQLVTLNDDNNLTLWDSQLKILTCCLLFVCLENIFGRTDEGLRHMQAGARLLETFDLSTVPPNFQQLIQEIATVLLHFCVDVSYLDDDFDVPNMLPYVAPLVELDDRLQPFSSLVEAKDAMWDLDVRMTYIECPDHEPYGIPDKDCMPDNMNELIEPFERWKTKFNLLVASQIDNTDVPIDIQRETLILMLRRAVWEVIMPIKADNEAEELARLQRELVDMAELLYSIEASWLGRPMFTLDSDSIPALYFVGLSCEDPALAQRILALLRGSRRREGPWDSWKVADRLEAELLNPSPCPFKSGSDSASSCRSGSTPNSAGSSPSSGTPDSTSSFSPNFPILASSVLVAANKSFFNWAGCAIGGFPFQAAPQIALNTTLSAFSGAPTSSILGANDSTSRVLGDAQTAALINGIASHVDDYDDTHLETIIHPAGPVASALLAVAEAHGPIMGHECRSGMQVGLSVSPEHYDMGWHITSTTGSIGAAISVGKLLGLSTTHMQHTIGIAATQVVGMQVYFGSDTKSLHVGRAAQGGILAALLAKNGYTSSLEALEAKHGWLHVISTRENATLYFDQLGKI</sequence>
<proteinExistence type="predicted"/>
<reference evidence="9" key="1">
    <citation type="submission" date="2019-11" db="EMBL/GenBank/DDBJ databases">
        <title>Bipolaris sorokiniana Genome sequencing.</title>
        <authorList>
            <person name="Wang H."/>
        </authorList>
    </citation>
    <scope>NUCLEOTIDE SEQUENCE</scope>
</reference>
<dbReference type="GO" id="GO:0003677">
    <property type="term" value="F:DNA binding"/>
    <property type="evidence" value="ECO:0007669"/>
    <property type="project" value="UniProtKB-KW"/>
</dbReference>
<dbReference type="EMBL" id="WNKQ01000023">
    <property type="protein sequence ID" value="KAF5844390.1"/>
    <property type="molecule type" value="Genomic_DNA"/>
</dbReference>
<evidence type="ECO:0000256" key="3">
    <source>
        <dbReference type="ARBA" id="ARBA00023015"/>
    </source>
</evidence>
<evidence type="ECO:0000256" key="6">
    <source>
        <dbReference type="ARBA" id="ARBA00023242"/>
    </source>
</evidence>
<keyword evidence="5" id="KW-0804">Transcription</keyword>
<dbReference type="GO" id="GO:0008270">
    <property type="term" value="F:zinc ion binding"/>
    <property type="evidence" value="ECO:0007669"/>
    <property type="project" value="InterPro"/>
</dbReference>
<evidence type="ECO:0000313" key="9">
    <source>
        <dbReference type="EMBL" id="KAF5844390.1"/>
    </source>
</evidence>
<evidence type="ECO:0000259" key="8">
    <source>
        <dbReference type="Pfam" id="PF03972"/>
    </source>
</evidence>
<organism evidence="9 10">
    <name type="scientific">Cochliobolus sativus</name>
    <name type="common">Common root rot and spot blotch fungus</name>
    <name type="synonym">Bipolaris sorokiniana</name>
    <dbReference type="NCBI Taxonomy" id="45130"/>
    <lineage>
        <taxon>Eukaryota</taxon>
        <taxon>Fungi</taxon>
        <taxon>Dikarya</taxon>
        <taxon>Ascomycota</taxon>
        <taxon>Pezizomycotina</taxon>
        <taxon>Dothideomycetes</taxon>
        <taxon>Pleosporomycetidae</taxon>
        <taxon>Pleosporales</taxon>
        <taxon>Pleosporineae</taxon>
        <taxon>Pleosporaceae</taxon>
        <taxon>Bipolaris</taxon>
    </lineage>
</organism>
<comment type="caution">
    <text evidence="9">The sequence shown here is derived from an EMBL/GenBank/DDBJ whole genome shotgun (WGS) entry which is preliminary data.</text>
</comment>
<evidence type="ECO:0000256" key="4">
    <source>
        <dbReference type="ARBA" id="ARBA00023125"/>
    </source>
</evidence>
<dbReference type="Pfam" id="PF11951">
    <property type="entry name" value="Fungal_trans_2"/>
    <property type="match status" value="1"/>
</dbReference>
<dbReference type="InterPro" id="IPR052360">
    <property type="entry name" value="Transcr_Regulatory_Proteins"/>
</dbReference>
<evidence type="ECO:0000256" key="5">
    <source>
        <dbReference type="ARBA" id="ARBA00023163"/>
    </source>
</evidence>
<evidence type="ECO:0000313" key="10">
    <source>
        <dbReference type="Proteomes" id="UP000624244"/>
    </source>
</evidence>
<protein>
    <recommendedName>
        <fullName evidence="8">MmgE/PrpD N-terminal domain-containing protein</fullName>
    </recommendedName>
</protein>
<evidence type="ECO:0000256" key="7">
    <source>
        <dbReference type="SAM" id="MobiDB-lite"/>
    </source>
</evidence>
<dbReference type="GO" id="GO:0016829">
    <property type="term" value="F:lyase activity"/>
    <property type="evidence" value="ECO:0007669"/>
    <property type="project" value="InterPro"/>
</dbReference>
<dbReference type="Pfam" id="PF03972">
    <property type="entry name" value="MmgE_PrpD_N"/>
    <property type="match status" value="1"/>
</dbReference>
<dbReference type="AlphaFoldDB" id="A0A8H5Z7V5"/>
<dbReference type="InterPro" id="IPR021858">
    <property type="entry name" value="Fun_TF"/>
</dbReference>
<keyword evidence="3" id="KW-0805">Transcription regulation</keyword>
<dbReference type="PANTHER" id="PTHR36206">
    <property type="entry name" value="ASPERCRYPTIN BIOSYNTHESIS CLUSTER-SPECIFIC TRANSCRIPTION REGULATOR ATNN-RELATED"/>
    <property type="match status" value="1"/>
</dbReference>